<keyword evidence="3" id="KW-1185">Reference proteome</keyword>
<evidence type="ECO:0000313" key="3">
    <source>
        <dbReference type="Proteomes" id="UP000029120"/>
    </source>
</evidence>
<reference evidence="3" key="1">
    <citation type="journal article" date="2015" name="Nat. Plants">
        <title>Genome expansion of Arabis alpina linked with retrotransposition and reduced symmetric DNA methylation.</title>
        <authorList>
            <person name="Willing E.M."/>
            <person name="Rawat V."/>
            <person name="Mandakova T."/>
            <person name="Maumus F."/>
            <person name="James G.V."/>
            <person name="Nordstroem K.J."/>
            <person name="Becker C."/>
            <person name="Warthmann N."/>
            <person name="Chica C."/>
            <person name="Szarzynska B."/>
            <person name="Zytnicki M."/>
            <person name="Albani M.C."/>
            <person name="Kiefer C."/>
            <person name="Bergonzi S."/>
            <person name="Castaings L."/>
            <person name="Mateos J.L."/>
            <person name="Berns M.C."/>
            <person name="Bujdoso N."/>
            <person name="Piofczyk T."/>
            <person name="de Lorenzo L."/>
            <person name="Barrero-Sicilia C."/>
            <person name="Mateos I."/>
            <person name="Piednoel M."/>
            <person name="Hagmann J."/>
            <person name="Chen-Min-Tao R."/>
            <person name="Iglesias-Fernandez R."/>
            <person name="Schuster S.C."/>
            <person name="Alonso-Blanco C."/>
            <person name="Roudier F."/>
            <person name="Carbonero P."/>
            <person name="Paz-Ares J."/>
            <person name="Davis S.J."/>
            <person name="Pecinka A."/>
            <person name="Quesneville H."/>
            <person name="Colot V."/>
            <person name="Lysak M.A."/>
            <person name="Weigel D."/>
            <person name="Coupland G."/>
            <person name="Schneeberger K."/>
        </authorList>
    </citation>
    <scope>NUCLEOTIDE SEQUENCE [LARGE SCALE GENOMIC DNA]</scope>
    <source>
        <strain evidence="3">cv. Pajares</strain>
    </source>
</reference>
<gene>
    <name evidence="2" type="ordered locus">AALP_Aa6g299800</name>
</gene>
<evidence type="ECO:0000256" key="1">
    <source>
        <dbReference type="SAM" id="MobiDB-lite"/>
    </source>
</evidence>
<dbReference type="AlphaFoldDB" id="A0A087GSN1"/>
<feature type="compositionally biased region" description="Polar residues" evidence="1">
    <location>
        <begin position="23"/>
        <end position="36"/>
    </location>
</feature>
<accession>A0A087GSN1</accession>
<dbReference type="Proteomes" id="UP000029120">
    <property type="component" value="Chromosome 6"/>
</dbReference>
<feature type="region of interest" description="Disordered" evidence="1">
    <location>
        <begin position="1"/>
        <end position="43"/>
    </location>
</feature>
<protein>
    <submittedName>
        <fullName evidence="2">Uncharacterized protein</fullName>
    </submittedName>
</protein>
<dbReference type="EMBL" id="CM002874">
    <property type="protein sequence ID" value="KFK32883.1"/>
    <property type="molecule type" value="Genomic_DNA"/>
</dbReference>
<evidence type="ECO:0000313" key="2">
    <source>
        <dbReference type="EMBL" id="KFK32883.1"/>
    </source>
</evidence>
<sequence length="559" mass="61780">MSTSMDPEDMMGSNGRPDDPRSSVHSRQNNPRSSGSLLHLNEDRGLTCACTEEVRSLVLDIMDPRTSCSPADPQTHPETEGPTSPSRTDDPMWMRIGDGGTDVDGVIGTDSDRVVGTDVDGLGTRHADDTRVSDDEDTLDEVQHTKKAKKKAKVKVRPIPPGSSLSDEKSLQRLWRKCGISEEIVECGVDISTDHLSCLTDFRVRGRSEELKHTVTNASGMALIARFPIKDDHFEDRFFFVVISEKTVEAYCIDLVKTRWERRVKPSFPKDSKEFVTAMHDELSSGNNNWRKSFSRKWIERALSTAIIPGKILGRGRARVSSREQAALETTAKAKGSSGELTEFRRLSAERAHISSCKGKGVDREIPSKRQRVDTCPAAVAGRESSTSHVVVPFVGGLLCDEAYSAVMSKASEHSLFFDCLVGDDDEGVRSKDSELRATKEANVVLQSRLDEFAERNKVIERDALSVQKIKKDCDDKLTKLKSRCTKAEGEVVQQRGELSSASDLQRIRIREAVAEARDEIACGFAGRTNEVAGLLAEIGRKVQNDVLNLAKIDANLEF</sequence>
<organism evidence="2 3">
    <name type="scientific">Arabis alpina</name>
    <name type="common">Alpine rock-cress</name>
    <dbReference type="NCBI Taxonomy" id="50452"/>
    <lineage>
        <taxon>Eukaryota</taxon>
        <taxon>Viridiplantae</taxon>
        <taxon>Streptophyta</taxon>
        <taxon>Embryophyta</taxon>
        <taxon>Tracheophyta</taxon>
        <taxon>Spermatophyta</taxon>
        <taxon>Magnoliopsida</taxon>
        <taxon>eudicotyledons</taxon>
        <taxon>Gunneridae</taxon>
        <taxon>Pentapetalae</taxon>
        <taxon>rosids</taxon>
        <taxon>malvids</taxon>
        <taxon>Brassicales</taxon>
        <taxon>Brassicaceae</taxon>
        <taxon>Arabideae</taxon>
        <taxon>Arabis</taxon>
    </lineage>
</organism>
<name>A0A087GSN1_ARAAL</name>
<feature type="region of interest" description="Disordered" evidence="1">
    <location>
        <begin position="65"/>
        <end position="131"/>
    </location>
</feature>
<proteinExistence type="predicted"/>
<dbReference type="Gramene" id="KFK32883">
    <property type="protein sequence ID" value="KFK32883"/>
    <property type="gene ID" value="AALP_AA6G299800"/>
</dbReference>